<dbReference type="AlphaFoldDB" id="A0A9E8SEJ3"/>
<dbReference type="Proteomes" id="UP001164705">
    <property type="component" value="Chromosome"/>
</dbReference>
<evidence type="ECO:0000313" key="2">
    <source>
        <dbReference type="EMBL" id="WAC02777.1"/>
    </source>
</evidence>
<organism evidence="2 3">
    <name type="scientific">Lacinutrix neustonica</name>
    <dbReference type="NCBI Taxonomy" id="2980107"/>
    <lineage>
        <taxon>Bacteria</taxon>
        <taxon>Pseudomonadati</taxon>
        <taxon>Bacteroidota</taxon>
        <taxon>Flavobacteriia</taxon>
        <taxon>Flavobacteriales</taxon>
        <taxon>Flavobacteriaceae</taxon>
        <taxon>Lacinutrix</taxon>
    </lineage>
</organism>
<dbReference type="GO" id="GO:0016779">
    <property type="term" value="F:nucleotidyltransferase activity"/>
    <property type="evidence" value="ECO:0007669"/>
    <property type="project" value="UniProtKB-KW"/>
</dbReference>
<evidence type="ECO:0000313" key="3">
    <source>
        <dbReference type="Proteomes" id="UP001164705"/>
    </source>
</evidence>
<feature type="signal peptide" evidence="1">
    <location>
        <begin position="1"/>
        <end position="19"/>
    </location>
</feature>
<accession>A0A9E8SEJ3</accession>
<dbReference type="SUPFAM" id="SSF160574">
    <property type="entry name" value="BT0923-like"/>
    <property type="match status" value="1"/>
</dbReference>
<dbReference type="KEGG" id="lnu:N7U66_03690"/>
<keyword evidence="2" id="KW-0548">Nucleotidyltransferase</keyword>
<keyword evidence="1" id="KW-0732">Signal</keyword>
<dbReference type="RefSeq" id="WP_267677376.1">
    <property type="nucleotide sequence ID" value="NZ_CP113088.1"/>
</dbReference>
<protein>
    <submittedName>
        <fullName evidence="2">Nicotinate-nucleotide adenylyltransferase</fullName>
    </submittedName>
</protein>
<keyword evidence="2" id="KW-0808">Transferase</keyword>
<feature type="chain" id="PRO_5039240127" evidence="1">
    <location>
        <begin position="20"/>
        <end position="167"/>
    </location>
</feature>
<sequence>MKKIIIGLFVFGLTSQLFAQDPVEQLEEVVLVNTNYKYLRSTDADDLPIEVDQLQIKAANFDIKTLDIYQDEYDLYDVYFIIPDGRITATYDNDGNILRTAEKYKDLELPQPVLFSVAKRFPNWAITKDVYLVNYKESEKSKKMYKITLQNGEKRIKVKLDDKGNFL</sequence>
<name>A0A9E8SEJ3_9FLAO</name>
<gene>
    <name evidence="2" type="ORF">N7U66_03690</name>
</gene>
<evidence type="ECO:0000256" key="1">
    <source>
        <dbReference type="SAM" id="SignalP"/>
    </source>
</evidence>
<keyword evidence="3" id="KW-1185">Reference proteome</keyword>
<dbReference type="EMBL" id="CP113088">
    <property type="protein sequence ID" value="WAC02777.1"/>
    <property type="molecule type" value="Genomic_DNA"/>
</dbReference>
<proteinExistence type="predicted"/>
<dbReference type="Gene3D" id="3.10.450.360">
    <property type="match status" value="1"/>
</dbReference>
<reference evidence="2" key="1">
    <citation type="submission" date="2022-11" db="EMBL/GenBank/DDBJ databases">
        <title>Lacinutrix neustonica HL-RS19T sp. nov., isolated from the surface microlayer sample of brackish Lake Shihwa.</title>
        <authorList>
            <person name="Choi J.Y."/>
            <person name="Hwang C.Y."/>
        </authorList>
    </citation>
    <scope>NUCLEOTIDE SEQUENCE</scope>
    <source>
        <strain evidence="2">HL-RS19</strain>
    </source>
</reference>